<organism evidence="1 2">
    <name type="scientific">Kickxella alabastrina</name>
    <dbReference type="NCBI Taxonomy" id="61397"/>
    <lineage>
        <taxon>Eukaryota</taxon>
        <taxon>Fungi</taxon>
        <taxon>Fungi incertae sedis</taxon>
        <taxon>Zoopagomycota</taxon>
        <taxon>Kickxellomycotina</taxon>
        <taxon>Kickxellomycetes</taxon>
        <taxon>Kickxellales</taxon>
        <taxon>Kickxellaceae</taxon>
        <taxon>Kickxella</taxon>
    </lineage>
</organism>
<name>A0ACC1IX99_9FUNG</name>
<proteinExistence type="predicted"/>
<evidence type="ECO:0000313" key="1">
    <source>
        <dbReference type="EMBL" id="KAJ1902450.1"/>
    </source>
</evidence>
<evidence type="ECO:0000313" key="2">
    <source>
        <dbReference type="Proteomes" id="UP001150581"/>
    </source>
</evidence>
<accession>A0ACC1IX99</accession>
<keyword evidence="2" id="KW-1185">Reference proteome</keyword>
<gene>
    <name evidence="1" type="ORF">LPJ66_000062</name>
</gene>
<comment type="caution">
    <text evidence="1">The sequence shown here is derived from an EMBL/GenBank/DDBJ whole genome shotgun (WGS) entry which is preliminary data.</text>
</comment>
<reference evidence="1" key="1">
    <citation type="submission" date="2022-07" db="EMBL/GenBank/DDBJ databases">
        <title>Phylogenomic reconstructions and comparative analyses of Kickxellomycotina fungi.</title>
        <authorList>
            <person name="Reynolds N.K."/>
            <person name="Stajich J.E."/>
            <person name="Barry K."/>
            <person name="Grigoriev I.V."/>
            <person name="Crous P."/>
            <person name="Smith M.E."/>
        </authorList>
    </citation>
    <scope>NUCLEOTIDE SEQUENCE</scope>
    <source>
        <strain evidence="1">Benny 63K</strain>
    </source>
</reference>
<sequence length="333" mass="34863">MLNSSSQQTSRVHSRRLQVIKQALTMFLVVIMLALPGAHARPPSTRSGNTNSVLLPRIMGGSETHQKDYPFIVYLQNGAEKTFCGGSIISDQWIVTAAHCIKSASASDITVYIGQDQYNPDPSKSAQVVEVHNHPQYDDTSMVNDISLLRLASSISSNPASTISIDNSTVGDGTKVTALGWGYTSETGTSSSKNLKKGELTTLSKADCGSRDTKFTGNDGPRICVAADTGTDTCPGDSGGPLIRKVNGENVLVGITSFGTAGPGKSVTVNCGGAGMISLFTHVAYFKSFIESTTGGLRKFENANGQGNSAGHFVPSVLLTAIAIVIVSALSIA</sequence>
<dbReference type="EMBL" id="JANBPG010000001">
    <property type="protein sequence ID" value="KAJ1902450.1"/>
    <property type="molecule type" value="Genomic_DNA"/>
</dbReference>
<dbReference type="Proteomes" id="UP001150581">
    <property type="component" value="Unassembled WGS sequence"/>
</dbReference>
<protein>
    <submittedName>
        <fullName evidence="1">Uncharacterized protein</fullName>
    </submittedName>
</protein>